<dbReference type="EMBL" id="CP155620">
    <property type="protein sequence ID" value="XBJ28695.1"/>
    <property type="molecule type" value="Genomic_DNA"/>
</dbReference>
<evidence type="ECO:0000259" key="1">
    <source>
        <dbReference type="Pfam" id="PF04230"/>
    </source>
</evidence>
<gene>
    <name evidence="2" type="ORF">AAH949_06220</name>
</gene>
<dbReference type="AlphaFoldDB" id="A0AAU7E583"/>
<keyword evidence="2" id="KW-0328">Glycosyltransferase</keyword>
<dbReference type="Pfam" id="PF04230">
    <property type="entry name" value="PS_pyruv_trans"/>
    <property type="match status" value="1"/>
</dbReference>
<dbReference type="EC" id="2.4.-.-" evidence="2"/>
<protein>
    <submittedName>
        <fullName evidence="2">Polysaccharide pyruvyl transferase family protein</fullName>
        <ecNumber evidence="2">2.4.-.-</ecNumber>
    </submittedName>
</protein>
<keyword evidence="2" id="KW-0808">Transferase</keyword>
<sequence>MIKYLYYKIISILLKKYKKQLAECKILKNACIKHSQLPLPQTSPWILFKYYYTKNMLDLNLGDYIQTIATRKILEKYGIKKFIYCDRENLINCSKKAFVIMQGWFSHSINFIPNKNICPIYIGAHFNYNMQQFLNKNLFLLKNFEIGCRDFYTLNYLQSKNIKSYFSRCLTLTLPKRIKTQQQNKIFLVNLNEEIIKYLPQDIRKNGICVNQKSIQGNYQTFKDNWLQYQKMADDLLDVYCNEAKLVITTALHCASPCVAMGIPVILICEDSDQINRFSALDGILKIYSLQDLYIDGIDFNPKSVDIELLKEYMFENLVLSIEKAQGGVLMKIACYLLEKKLLGLGFKG</sequence>
<accession>A0AAU7E583</accession>
<organism evidence="2">
    <name type="scientific">Campylobacter sp. CCS1377</name>
    <dbReference type="NCBI Taxonomy" id="3158229"/>
    <lineage>
        <taxon>Bacteria</taxon>
        <taxon>Pseudomonadati</taxon>
        <taxon>Campylobacterota</taxon>
        <taxon>Epsilonproteobacteria</taxon>
        <taxon>Campylobacterales</taxon>
        <taxon>Campylobacteraceae</taxon>
        <taxon>Campylobacter</taxon>
    </lineage>
</organism>
<dbReference type="GO" id="GO:0016757">
    <property type="term" value="F:glycosyltransferase activity"/>
    <property type="evidence" value="ECO:0007669"/>
    <property type="project" value="UniProtKB-KW"/>
</dbReference>
<dbReference type="RefSeq" id="WP_348518251.1">
    <property type="nucleotide sequence ID" value="NZ_CP155620.1"/>
</dbReference>
<proteinExistence type="predicted"/>
<evidence type="ECO:0000313" key="2">
    <source>
        <dbReference type="EMBL" id="XBJ28695.1"/>
    </source>
</evidence>
<name>A0AAU7E583_9BACT</name>
<reference evidence="2" key="1">
    <citation type="submission" date="2024-05" db="EMBL/GenBank/DDBJ databases">
        <title>Campylobacter coli isolated from environmental waters in Slovenia.</title>
        <authorList>
            <person name="Zautner A.E."/>
            <person name="Bunk B."/>
            <person name="Riedel T."/>
            <person name="Sproeer C."/>
        </authorList>
    </citation>
    <scope>NUCLEOTIDE SEQUENCE</scope>
    <source>
        <strain evidence="2">CCS1377</strain>
    </source>
</reference>
<dbReference type="InterPro" id="IPR007345">
    <property type="entry name" value="Polysacch_pyruvyl_Trfase"/>
</dbReference>
<feature type="domain" description="Polysaccharide pyruvyl transferase" evidence="1">
    <location>
        <begin position="60"/>
        <end position="268"/>
    </location>
</feature>